<evidence type="ECO:0000313" key="3">
    <source>
        <dbReference type="Proteomes" id="UP000051378"/>
    </source>
</evidence>
<feature type="transmembrane region" description="Helical" evidence="1">
    <location>
        <begin position="350"/>
        <end position="368"/>
    </location>
</feature>
<dbReference type="AlphaFoldDB" id="A0A0R2DSM9"/>
<keyword evidence="1" id="KW-1133">Transmembrane helix</keyword>
<dbReference type="InterPro" id="IPR010288">
    <property type="entry name" value="EcsB_ABC"/>
</dbReference>
<reference evidence="2 3" key="1">
    <citation type="journal article" date="2015" name="Genome Announc.">
        <title>Expanding the biotechnology potential of lactobacilli through comparative genomics of 213 strains and associated genera.</title>
        <authorList>
            <person name="Sun Z."/>
            <person name="Harris H.M."/>
            <person name="McCann A."/>
            <person name="Guo C."/>
            <person name="Argimon S."/>
            <person name="Zhang W."/>
            <person name="Yang X."/>
            <person name="Jeffery I.B."/>
            <person name="Cooney J.C."/>
            <person name="Kagawa T.F."/>
            <person name="Liu W."/>
            <person name="Song Y."/>
            <person name="Salvetti E."/>
            <person name="Wrobel A."/>
            <person name="Rasinkangas P."/>
            <person name="Parkhill J."/>
            <person name="Rea M.C."/>
            <person name="O'Sullivan O."/>
            <person name="Ritari J."/>
            <person name="Douillard F.P."/>
            <person name="Paul Ross R."/>
            <person name="Yang R."/>
            <person name="Briner A.E."/>
            <person name="Felis G.E."/>
            <person name="de Vos W.M."/>
            <person name="Barrangou R."/>
            <person name="Klaenhammer T.R."/>
            <person name="Caufield P.W."/>
            <person name="Cui Y."/>
            <person name="Zhang H."/>
            <person name="O'Toole P.W."/>
        </authorList>
    </citation>
    <scope>NUCLEOTIDE SEQUENCE [LARGE SCALE GENOMIC DNA]</scope>
    <source>
        <strain evidence="2 3">DSM 23037</strain>
    </source>
</reference>
<dbReference type="PIRSF" id="PIRSF037259">
    <property type="entry name" value="EcsB_ABC"/>
    <property type="match status" value="1"/>
</dbReference>
<feature type="transmembrane region" description="Helical" evidence="1">
    <location>
        <begin position="55"/>
        <end position="72"/>
    </location>
</feature>
<proteinExistence type="predicted"/>
<evidence type="ECO:0000256" key="1">
    <source>
        <dbReference type="SAM" id="Phobius"/>
    </source>
</evidence>
<keyword evidence="1" id="KW-0472">Membrane</keyword>
<feature type="transmembrane region" description="Helical" evidence="1">
    <location>
        <begin position="131"/>
        <end position="151"/>
    </location>
</feature>
<feature type="transmembrane region" description="Helical" evidence="1">
    <location>
        <begin position="281"/>
        <end position="299"/>
    </location>
</feature>
<feature type="transmembrane region" description="Helical" evidence="1">
    <location>
        <begin position="305"/>
        <end position="324"/>
    </location>
</feature>
<dbReference type="STRING" id="1423744.FC86_GL001023"/>
<dbReference type="OrthoDB" id="2447941at2"/>
<dbReference type="RefSeq" id="WP_056975220.1">
    <property type="nucleotide sequence ID" value="NZ_AYZL01000020.1"/>
</dbReference>
<feature type="transmembrane region" description="Helical" evidence="1">
    <location>
        <begin position="163"/>
        <end position="182"/>
    </location>
</feature>
<organism evidence="2 3">
    <name type="scientific">Holzapfeliella floricola DSM 23037 = JCM 16512</name>
    <dbReference type="NCBI Taxonomy" id="1423744"/>
    <lineage>
        <taxon>Bacteria</taxon>
        <taxon>Bacillati</taxon>
        <taxon>Bacillota</taxon>
        <taxon>Bacilli</taxon>
        <taxon>Lactobacillales</taxon>
        <taxon>Lactobacillaceae</taxon>
        <taxon>Holzapfeliella</taxon>
    </lineage>
</organism>
<keyword evidence="1" id="KW-0812">Transmembrane</keyword>
<feature type="transmembrane region" description="Helical" evidence="1">
    <location>
        <begin position="188"/>
        <end position="204"/>
    </location>
</feature>
<dbReference type="Proteomes" id="UP000051378">
    <property type="component" value="Unassembled WGS sequence"/>
</dbReference>
<feature type="transmembrane region" description="Helical" evidence="1">
    <location>
        <begin position="374"/>
        <end position="395"/>
    </location>
</feature>
<sequence>MKALYQTRLKKNLVKQFRYLQLVFNDHFLLALIIGMGGLLFWYADVMKRLPNNQWYYGLVVSVILFIPYLFGKLATFLDEADQQFLWAKDDEIMDYFKPAKQYSLALPVFFILLISVVLLPLVYFKMSFSLIGYIIIVMGLITAKILNIELQTKKQFAIAQSYRKVIVWSQPVILLALIGSIYLFSPLLLIVAVVGIICSRVFLNTVHVNFDWRQAVQVESRRQELIYAFYSLFTDVKERTAKIKRRKYLDFTLDLFVKDSKKQSPQFFLLKRTLIRNPEYLNLLVRMTAFALILMVILDNSWFTLIMGIFIVFLTGYQLLPLYNQYDRHLMYFVMPFDSTNKFQSFKQLLTQALLLESLILSIGMLIKYGVAVNVWIAIVSVNIFVIIFTYGYLSLKLKAKK</sequence>
<protein>
    <submittedName>
        <fullName evidence="2">ABC transporter</fullName>
    </submittedName>
</protein>
<evidence type="ECO:0000313" key="2">
    <source>
        <dbReference type="EMBL" id="KRN03911.1"/>
    </source>
</evidence>
<comment type="caution">
    <text evidence="2">The sequence shown here is derived from an EMBL/GenBank/DDBJ whole genome shotgun (WGS) entry which is preliminary data.</text>
</comment>
<dbReference type="Pfam" id="PF05975">
    <property type="entry name" value="EcsB"/>
    <property type="match status" value="1"/>
</dbReference>
<dbReference type="GO" id="GO:0016020">
    <property type="term" value="C:membrane"/>
    <property type="evidence" value="ECO:0007669"/>
    <property type="project" value="InterPro"/>
</dbReference>
<keyword evidence="3" id="KW-1185">Reference proteome</keyword>
<gene>
    <name evidence="2" type="ORF">FC86_GL001023</name>
</gene>
<dbReference type="PATRIC" id="fig|1423744.4.peg.1050"/>
<name>A0A0R2DSM9_9LACO</name>
<feature type="transmembrane region" description="Helical" evidence="1">
    <location>
        <begin position="20"/>
        <end position="43"/>
    </location>
</feature>
<feature type="transmembrane region" description="Helical" evidence="1">
    <location>
        <begin position="103"/>
        <end position="125"/>
    </location>
</feature>
<dbReference type="EMBL" id="AYZL01000020">
    <property type="protein sequence ID" value="KRN03911.1"/>
    <property type="molecule type" value="Genomic_DNA"/>
</dbReference>
<accession>A0A0R2DSM9</accession>